<organism evidence="1 2">
    <name type="scientific">Caerostris extrusa</name>
    <name type="common">Bark spider</name>
    <name type="synonym">Caerostris bankana</name>
    <dbReference type="NCBI Taxonomy" id="172846"/>
    <lineage>
        <taxon>Eukaryota</taxon>
        <taxon>Metazoa</taxon>
        <taxon>Ecdysozoa</taxon>
        <taxon>Arthropoda</taxon>
        <taxon>Chelicerata</taxon>
        <taxon>Arachnida</taxon>
        <taxon>Araneae</taxon>
        <taxon>Araneomorphae</taxon>
        <taxon>Entelegynae</taxon>
        <taxon>Araneoidea</taxon>
        <taxon>Araneidae</taxon>
        <taxon>Caerostris</taxon>
    </lineage>
</organism>
<name>A0AAV4PS61_CAEEX</name>
<protein>
    <submittedName>
        <fullName evidence="1">Uncharacterized protein</fullName>
    </submittedName>
</protein>
<reference evidence="1 2" key="1">
    <citation type="submission" date="2021-06" db="EMBL/GenBank/DDBJ databases">
        <title>Caerostris extrusa draft genome.</title>
        <authorList>
            <person name="Kono N."/>
            <person name="Arakawa K."/>
        </authorList>
    </citation>
    <scope>NUCLEOTIDE SEQUENCE [LARGE SCALE GENOMIC DNA]</scope>
</reference>
<evidence type="ECO:0000313" key="2">
    <source>
        <dbReference type="Proteomes" id="UP001054945"/>
    </source>
</evidence>
<accession>A0AAV4PS61</accession>
<proteinExistence type="predicted"/>
<dbReference type="Proteomes" id="UP001054945">
    <property type="component" value="Unassembled WGS sequence"/>
</dbReference>
<keyword evidence="2" id="KW-1185">Reference proteome</keyword>
<gene>
    <name evidence="1" type="ORF">CEXT_33551</name>
</gene>
<evidence type="ECO:0000313" key="1">
    <source>
        <dbReference type="EMBL" id="GIX99113.1"/>
    </source>
</evidence>
<dbReference type="AlphaFoldDB" id="A0AAV4PS61"/>
<sequence>MRQAFQPNSIKGIKYILQNYRRAEPQFENPAALKTKRGGPNQTGQSQTIHLGIPRALSSYKPLMRRIQTYKTVNKVSLSHKVEEEGN</sequence>
<dbReference type="EMBL" id="BPLR01005007">
    <property type="protein sequence ID" value="GIX99113.1"/>
    <property type="molecule type" value="Genomic_DNA"/>
</dbReference>
<comment type="caution">
    <text evidence="1">The sequence shown here is derived from an EMBL/GenBank/DDBJ whole genome shotgun (WGS) entry which is preliminary data.</text>
</comment>